<proteinExistence type="predicted"/>
<dbReference type="Gene3D" id="3.90.550.10">
    <property type="entry name" value="Spore Coat Polysaccharide Biosynthesis Protein SpsA, Chain A"/>
    <property type="match status" value="1"/>
</dbReference>
<feature type="non-terminal residue" evidence="1">
    <location>
        <position position="146"/>
    </location>
</feature>
<evidence type="ECO:0000313" key="1">
    <source>
        <dbReference type="EMBL" id="SVC44283.1"/>
    </source>
</evidence>
<accession>A0A382M5T0</accession>
<dbReference type="InterPro" id="IPR029044">
    <property type="entry name" value="Nucleotide-diphossugar_trans"/>
</dbReference>
<dbReference type="EMBL" id="UINC01091482">
    <property type="protein sequence ID" value="SVC44283.1"/>
    <property type="molecule type" value="Genomic_DNA"/>
</dbReference>
<sequence length="146" mass="16750">MNLLLPVAGGSTRFPNMKPKWLLTNPNGNLMIFEAIKGLDLKKYNKIYIIALDEHLQEFKFKSGIKRQFMQNDCGDKLEFVILKQRTTSQPETVAKAIIQANIKGKIYIKDSDNYFVESRQSGNFISTFDLNDMDLVHAKNKSYVV</sequence>
<dbReference type="AlphaFoldDB" id="A0A382M5T0"/>
<evidence type="ECO:0008006" key="2">
    <source>
        <dbReference type="Google" id="ProtNLM"/>
    </source>
</evidence>
<reference evidence="1" key="1">
    <citation type="submission" date="2018-05" db="EMBL/GenBank/DDBJ databases">
        <authorList>
            <person name="Lanie J.A."/>
            <person name="Ng W.-L."/>
            <person name="Kazmierczak K.M."/>
            <person name="Andrzejewski T.M."/>
            <person name="Davidsen T.M."/>
            <person name="Wayne K.J."/>
            <person name="Tettelin H."/>
            <person name="Glass J.I."/>
            <person name="Rusch D."/>
            <person name="Podicherti R."/>
            <person name="Tsui H.-C.T."/>
            <person name="Winkler M.E."/>
        </authorList>
    </citation>
    <scope>NUCLEOTIDE SEQUENCE</scope>
</reference>
<organism evidence="1">
    <name type="scientific">marine metagenome</name>
    <dbReference type="NCBI Taxonomy" id="408172"/>
    <lineage>
        <taxon>unclassified sequences</taxon>
        <taxon>metagenomes</taxon>
        <taxon>ecological metagenomes</taxon>
    </lineage>
</organism>
<name>A0A382M5T0_9ZZZZ</name>
<gene>
    <name evidence="1" type="ORF">METZ01_LOCUS297137</name>
</gene>
<dbReference type="SUPFAM" id="SSF53448">
    <property type="entry name" value="Nucleotide-diphospho-sugar transferases"/>
    <property type="match status" value="1"/>
</dbReference>
<protein>
    <recommendedName>
        <fullName evidence="2">Nucleotidyl transferase domain-containing protein</fullName>
    </recommendedName>
</protein>